<keyword evidence="1" id="KW-1133">Transmembrane helix</keyword>
<keyword evidence="1" id="KW-0472">Membrane</keyword>
<evidence type="ECO:0000313" key="4">
    <source>
        <dbReference type="EMBL" id="SMQ80377.1"/>
    </source>
</evidence>
<gene>
    <name evidence="4" type="ORF">SAMN06297229_2143</name>
</gene>
<dbReference type="OrthoDB" id="6232229at2"/>
<protein>
    <submittedName>
        <fullName evidence="4">EAL domain, c-di-GMP-specific phosphodiesterase class I (Or its enzymatically inactive variant)</fullName>
    </submittedName>
</protein>
<keyword evidence="5" id="KW-1185">Reference proteome</keyword>
<dbReference type="PROSITE" id="PS50887">
    <property type="entry name" value="GGDEF"/>
    <property type="match status" value="1"/>
</dbReference>
<evidence type="ECO:0000256" key="1">
    <source>
        <dbReference type="SAM" id="Phobius"/>
    </source>
</evidence>
<feature type="transmembrane region" description="Helical" evidence="1">
    <location>
        <begin position="102"/>
        <end position="121"/>
    </location>
</feature>
<dbReference type="Pfam" id="PF00563">
    <property type="entry name" value="EAL"/>
    <property type="match status" value="1"/>
</dbReference>
<feature type="domain" description="EAL" evidence="2">
    <location>
        <begin position="312"/>
        <end position="563"/>
    </location>
</feature>
<proteinExistence type="predicted"/>
<dbReference type="AlphaFoldDB" id="A0A1Y6G1C0"/>
<sequence>MWPSKESLENISKFLRATEKYSSEVHLLIGLLSASLIAITFKLIAGAGGVPHVFEYGFVLLIVLSAFIHGPMIGGLAGLIVGMMLSPVVDTSVNTAIRGEDYFWPIRLIVLTMLGLGVGILKRLVLHLHDALHTAERRMTGTNLPNLTAAVEHIDKLIKVSDRTPDKQLNLVNLRLENIEKLRQELGRKATDEFLVMLADKFQKRLGADSYVTQTSSNELTGIHASESADAFEQMQKDINSMLLETVAIQGKERKLEAAAGLYGIGKAGQRNKSVEQLMQELTATTQRAIDNDQPLAAVIDSHSDDAEDIGAFSVKRQLQEALAKNEFVLHYQPRLNTANGYFTSLEVIPLWNHPRRGMISFAEAMPILEEASMVQYFSMWLVRHALHDAEAWFKKGYKFRISLNISLTDKLDAKVLAYILREVRAHTMASGLFSLEVSEAALVNADKKSMDYLTHIQHQGLCIIASDFGEGKATIQTLFRMPVDAVKFTKGLINKAGHHSDKKRELYSLIKMVRSKGLTTIAKGVQNREALLMLKQLGVDELQGPILSKALPKKDIPWARIR</sequence>
<accession>A0A1Y6G1C0</accession>
<dbReference type="InterPro" id="IPR043128">
    <property type="entry name" value="Rev_trsase/Diguanyl_cyclase"/>
</dbReference>
<dbReference type="InterPro" id="IPR035919">
    <property type="entry name" value="EAL_sf"/>
</dbReference>
<dbReference type="Proteomes" id="UP000194450">
    <property type="component" value="Unassembled WGS sequence"/>
</dbReference>
<dbReference type="InterPro" id="IPR050706">
    <property type="entry name" value="Cyclic-di-GMP_PDE-like"/>
</dbReference>
<dbReference type="InterPro" id="IPR000160">
    <property type="entry name" value="GGDEF_dom"/>
</dbReference>
<dbReference type="SUPFAM" id="SSF55073">
    <property type="entry name" value="Nucleotide cyclase"/>
    <property type="match status" value="1"/>
</dbReference>
<feature type="transmembrane region" description="Helical" evidence="1">
    <location>
        <begin position="57"/>
        <end position="82"/>
    </location>
</feature>
<dbReference type="PROSITE" id="PS50883">
    <property type="entry name" value="EAL"/>
    <property type="match status" value="1"/>
</dbReference>
<dbReference type="Gene3D" id="3.30.70.270">
    <property type="match status" value="1"/>
</dbReference>
<dbReference type="Gene3D" id="3.20.20.450">
    <property type="entry name" value="EAL domain"/>
    <property type="match status" value="1"/>
</dbReference>
<dbReference type="Pfam" id="PF00990">
    <property type="entry name" value="GGDEF"/>
    <property type="match status" value="1"/>
</dbReference>
<evidence type="ECO:0000313" key="5">
    <source>
        <dbReference type="Proteomes" id="UP000194450"/>
    </source>
</evidence>
<feature type="transmembrane region" description="Helical" evidence="1">
    <location>
        <begin position="25"/>
        <end position="45"/>
    </location>
</feature>
<dbReference type="EMBL" id="FXWH01000003">
    <property type="protein sequence ID" value="SMQ80377.1"/>
    <property type="molecule type" value="Genomic_DNA"/>
</dbReference>
<feature type="domain" description="GGDEF" evidence="3">
    <location>
        <begin position="167"/>
        <end position="302"/>
    </location>
</feature>
<name>A0A1Y6G1C0_9GAMM</name>
<evidence type="ECO:0000259" key="3">
    <source>
        <dbReference type="PROSITE" id="PS50887"/>
    </source>
</evidence>
<dbReference type="SUPFAM" id="SSF141868">
    <property type="entry name" value="EAL domain-like"/>
    <property type="match status" value="1"/>
</dbReference>
<keyword evidence="1" id="KW-0812">Transmembrane</keyword>
<reference evidence="5" key="1">
    <citation type="submission" date="2017-04" db="EMBL/GenBank/DDBJ databases">
        <authorList>
            <person name="Varghese N."/>
            <person name="Submissions S."/>
        </authorList>
    </citation>
    <scope>NUCLEOTIDE SEQUENCE [LARGE SCALE GENOMIC DNA]</scope>
</reference>
<dbReference type="PANTHER" id="PTHR33121:SF79">
    <property type="entry name" value="CYCLIC DI-GMP PHOSPHODIESTERASE PDED-RELATED"/>
    <property type="match status" value="1"/>
</dbReference>
<dbReference type="InterPro" id="IPR029787">
    <property type="entry name" value="Nucleotide_cyclase"/>
</dbReference>
<dbReference type="SMART" id="SM00267">
    <property type="entry name" value="GGDEF"/>
    <property type="match status" value="1"/>
</dbReference>
<dbReference type="CDD" id="cd01948">
    <property type="entry name" value="EAL"/>
    <property type="match status" value="1"/>
</dbReference>
<dbReference type="GO" id="GO:0071111">
    <property type="term" value="F:cyclic-guanylate-specific phosphodiesterase activity"/>
    <property type="evidence" value="ECO:0007669"/>
    <property type="project" value="InterPro"/>
</dbReference>
<evidence type="ECO:0000259" key="2">
    <source>
        <dbReference type="PROSITE" id="PS50883"/>
    </source>
</evidence>
<dbReference type="PANTHER" id="PTHR33121">
    <property type="entry name" value="CYCLIC DI-GMP PHOSPHODIESTERASE PDEF"/>
    <property type="match status" value="1"/>
</dbReference>
<dbReference type="InterPro" id="IPR001633">
    <property type="entry name" value="EAL_dom"/>
</dbReference>
<dbReference type="SMART" id="SM00052">
    <property type="entry name" value="EAL"/>
    <property type="match status" value="1"/>
</dbReference>
<organism evidence="4 5">
    <name type="scientific">Pseudidiomarina planktonica</name>
    <dbReference type="NCBI Taxonomy" id="1323738"/>
    <lineage>
        <taxon>Bacteria</taxon>
        <taxon>Pseudomonadati</taxon>
        <taxon>Pseudomonadota</taxon>
        <taxon>Gammaproteobacteria</taxon>
        <taxon>Alteromonadales</taxon>
        <taxon>Idiomarinaceae</taxon>
        <taxon>Pseudidiomarina</taxon>
    </lineage>
</organism>